<dbReference type="Gene3D" id="1.10.472.10">
    <property type="entry name" value="Cyclin-like"/>
    <property type="match status" value="1"/>
</dbReference>
<dbReference type="GO" id="GO:0007131">
    <property type="term" value="P:reciprocal meiotic recombination"/>
    <property type="evidence" value="ECO:0007669"/>
    <property type="project" value="TreeGrafter"/>
</dbReference>
<dbReference type="Proteomes" id="UP000887560">
    <property type="component" value="Unplaced"/>
</dbReference>
<name>A0A915NWA0_9BILA</name>
<dbReference type="SUPFAM" id="SSF47954">
    <property type="entry name" value="Cyclin-like"/>
    <property type="match status" value="1"/>
</dbReference>
<organism evidence="2 3">
    <name type="scientific">Meloidogyne floridensis</name>
    <dbReference type="NCBI Taxonomy" id="298350"/>
    <lineage>
        <taxon>Eukaryota</taxon>
        <taxon>Metazoa</taxon>
        <taxon>Ecdysozoa</taxon>
        <taxon>Nematoda</taxon>
        <taxon>Chromadorea</taxon>
        <taxon>Rhabditida</taxon>
        <taxon>Tylenchina</taxon>
        <taxon>Tylenchomorpha</taxon>
        <taxon>Tylenchoidea</taxon>
        <taxon>Meloidogynidae</taxon>
        <taxon>Meloidogyninae</taxon>
        <taxon>Meloidogyne</taxon>
    </lineage>
</organism>
<dbReference type="PANTHER" id="PTHR21615:SF2">
    <property type="entry name" value="CYCLIN N-TERMINAL DOMAIN-CONTAINING PROTEIN 1"/>
    <property type="match status" value="1"/>
</dbReference>
<dbReference type="WBParaSite" id="scf7180000421423.g6895">
    <property type="protein sequence ID" value="scf7180000421423.g6895"/>
    <property type="gene ID" value="scf7180000421423.g6895"/>
</dbReference>
<dbReference type="AlphaFoldDB" id="A0A915NWA0"/>
<evidence type="ECO:0000313" key="3">
    <source>
        <dbReference type="WBParaSite" id="scf7180000421423.g6895"/>
    </source>
</evidence>
<protein>
    <submittedName>
        <fullName evidence="3">Cyclin N-terminal domain-containing protein</fullName>
    </submittedName>
</protein>
<evidence type="ECO:0000313" key="2">
    <source>
        <dbReference type="Proteomes" id="UP000887560"/>
    </source>
</evidence>
<keyword evidence="2" id="KW-1185">Reference proteome</keyword>
<feature type="region of interest" description="Disordered" evidence="1">
    <location>
        <begin position="1"/>
        <end position="20"/>
    </location>
</feature>
<dbReference type="InterPro" id="IPR036915">
    <property type="entry name" value="Cyclin-like_sf"/>
</dbReference>
<proteinExistence type="predicted"/>
<dbReference type="CDD" id="cd20541">
    <property type="entry name" value="CYCLIN_CNTD1"/>
    <property type="match status" value="1"/>
</dbReference>
<dbReference type="PANTHER" id="PTHR21615">
    <property type="entry name" value="CYCLIN N-TERMINAL DOMAIN-CONTAINING PROTEIN 1"/>
    <property type="match status" value="1"/>
</dbReference>
<dbReference type="GO" id="GO:0035861">
    <property type="term" value="C:site of double-strand break"/>
    <property type="evidence" value="ECO:0007669"/>
    <property type="project" value="TreeGrafter"/>
</dbReference>
<accession>A0A915NWA0</accession>
<reference evidence="3" key="1">
    <citation type="submission" date="2022-11" db="UniProtKB">
        <authorList>
            <consortium name="WormBaseParasite"/>
        </authorList>
    </citation>
    <scope>IDENTIFICATION</scope>
</reference>
<evidence type="ECO:0000256" key="1">
    <source>
        <dbReference type="SAM" id="MobiDB-lite"/>
    </source>
</evidence>
<sequence>MSHLPPNGDQPEPENCGASLPVDVDWKKPYSPKVPLKSQIGLKLIEALSGRMLRIRATEVLNKALNKLAIAVHRRELIQANSKTMQNGFSDDLNELEISSVNVEPLNNREKLGRPVYKNLCPDFKERTACLHRDLISDWISLLLAENRERVENVDDTFKCFVNPKSVEYLFTVCLRLQLPPDVKYIALEIYNKFMTLHTTSLYEAINSQKSLSVMQKEEKWEQIFTTVSRQVALRILSSVQIASKLHSYSMGLTIDRVRYCLQLLGYAYTEQSIRKSEVRVLMAIGWCANVMQTPVTYIETFLHTIYRLNCHLEMNTRALWDYSLLIMDCIFLHSEKFYQRVAIVAHGNNAQYVPM</sequence>